<dbReference type="SUPFAM" id="SSF52518">
    <property type="entry name" value="Thiamin diphosphate-binding fold (THDP-binding)"/>
    <property type="match status" value="2"/>
</dbReference>
<dbReference type="GO" id="GO:0000287">
    <property type="term" value="F:magnesium ion binding"/>
    <property type="evidence" value="ECO:0007669"/>
    <property type="project" value="InterPro"/>
</dbReference>
<dbReference type="GO" id="GO:0003984">
    <property type="term" value="F:acetolactate synthase activity"/>
    <property type="evidence" value="ECO:0007669"/>
    <property type="project" value="TreeGrafter"/>
</dbReference>
<protein>
    <submittedName>
        <fullName evidence="7">Benzoylformate decarboxylase</fullName>
    </submittedName>
</protein>
<dbReference type="GO" id="GO:0030976">
    <property type="term" value="F:thiamine pyrophosphate binding"/>
    <property type="evidence" value="ECO:0007669"/>
    <property type="project" value="InterPro"/>
</dbReference>
<dbReference type="EMBL" id="PPCN01000020">
    <property type="protein sequence ID" value="POF27914.1"/>
    <property type="molecule type" value="Genomic_DNA"/>
</dbReference>
<dbReference type="Proteomes" id="UP000236959">
    <property type="component" value="Unassembled WGS sequence"/>
</dbReference>
<dbReference type="RefSeq" id="WP_103225525.1">
    <property type="nucleotide sequence ID" value="NZ_PPCN01000020.1"/>
</dbReference>
<dbReference type="InterPro" id="IPR012001">
    <property type="entry name" value="Thiamin_PyroP_enz_TPP-bd_dom"/>
</dbReference>
<dbReference type="InterPro" id="IPR045229">
    <property type="entry name" value="TPP_enz"/>
</dbReference>
<evidence type="ECO:0000256" key="3">
    <source>
        <dbReference type="RuleBase" id="RU362132"/>
    </source>
</evidence>
<feature type="domain" description="Thiamine pyrophosphate enzyme N-terminal TPP-binding" evidence="6">
    <location>
        <begin position="17"/>
        <end position="123"/>
    </location>
</feature>
<dbReference type="InterPro" id="IPR012000">
    <property type="entry name" value="Thiamin_PyroP_enz_cen_dom"/>
</dbReference>
<keyword evidence="8" id="KW-1185">Reference proteome</keyword>
<evidence type="ECO:0000256" key="2">
    <source>
        <dbReference type="ARBA" id="ARBA00023052"/>
    </source>
</evidence>
<dbReference type="Gene3D" id="3.40.50.970">
    <property type="match status" value="2"/>
</dbReference>
<name>A0A2S3UJL8_9HYPH</name>
<evidence type="ECO:0000259" key="4">
    <source>
        <dbReference type="Pfam" id="PF00205"/>
    </source>
</evidence>
<comment type="similarity">
    <text evidence="1 3">Belongs to the TPP enzyme family.</text>
</comment>
<dbReference type="Gene3D" id="3.40.50.1220">
    <property type="entry name" value="TPP-binding domain"/>
    <property type="match status" value="1"/>
</dbReference>
<gene>
    <name evidence="7" type="ORF">CLV41_12074</name>
</gene>
<feature type="domain" description="Thiamine pyrophosphate enzyme central" evidence="4">
    <location>
        <begin position="216"/>
        <end position="298"/>
    </location>
</feature>
<comment type="caution">
    <text evidence="7">The sequence shown here is derived from an EMBL/GenBank/DDBJ whole genome shotgun (WGS) entry which is preliminary data.</text>
</comment>
<evidence type="ECO:0000256" key="1">
    <source>
        <dbReference type="ARBA" id="ARBA00007812"/>
    </source>
</evidence>
<dbReference type="CDD" id="cd02002">
    <property type="entry name" value="TPP_BFDC"/>
    <property type="match status" value="1"/>
</dbReference>
<keyword evidence="2 3" id="KW-0786">Thiamine pyrophosphate</keyword>
<organism evidence="7 8">
    <name type="scientific">Roseibium marinum</name>
    <dbReference type="NCBI Taxonomy" id="281252"/>
    <lineage>
        <taxon>Bacteria</taxon>
        <taxon>Pseudomonadati</taxon>
        <taxon>Pseudomonadota</taxon>
        <taxon>Alphaproteobacteria</taxon>
        <taxon>Hyphomicrobiales</taxon>
        <taxon>Stappiaceae</taxon>
        <taxon>Roseibium</taxon>
    </lineage>
</organism>
<sequence>MLKTEPEADSAATDKMWSSDAVAETVRALGYTYLSLVPGSSFRGFQDSIVNHLGNLSPELVMTLHEVQAVFIAQGFARATDTPMAVALHANVGLMNGLMGIFDTWCNRVPMLVIGATGPVDAAMRRPWIDWVHTSKDQGALVRNYVKWDDQPASAAAAVESVVRADRLARSEPRGPVYVCLDAGMQESALDNPVDVPPLDRFPVSEPPSASREQVRTVIEALREAEKPVFLFGRGNRAQSDWDARVALADAVGATVLSGTHAAAVFPTEHPLHVLPPIGERPTEAEIQLLREADVVVSFDWHDLGGFLSARSGETQISKPFNGKVVSVSLDQNLANGWSMDHQLLAGIDLPVLASPDRFVRQVLDELDGGRMPERVSGAHWTVLAAEKRRNRRSNDMRVFDMAFVVTDALAEEDVTFARLPFGWPGLACAFRSPLDFLGKDAGGTVGSGPGHAVGTALALRDSRITVGIIGDGDFAIGMQALWTASHMDLPLLMIIANNRSYFNDEVHQERVAVARGRPVERKHIGQRIDPPVDNCAIARAQGFDAYGPVKTEAELTDVLARAVETVKAGGRVLVDVNVIGGYGEK</sequence>
<dbReference type="GO" id="GO:0019752">
    <property type="term" value="P:carboxylic acid metabolic process"/>
    <property type="evidence" value="ECO:0007669"/>
    <property type="project" value="UniProtKB-ARBA"/>
</dbReference>
<dbReference type="InterPro" id="IPR011766">
    <property type="entry name" value="TPP_enzyme_TPP-bd"/>
</dbReference>
<dbReference type="PANTHER" id="PTHR18968">
    <property type="entry name" value="THIAMINE PYROPHOSPHATE ENZYMES"/>
    <property type="match status" value="1"/>
</dbReference>
<evidence type="ECO:0000313" key="7">
    <source>
        <dbReference type="EMBL" id="POF27914.1"/>
    </source>
</evidence>
<evidence type="ECO:0000259" key="5">
    <source>
        <dbReference type="Pfam" id="PF02775"/>
    </source>
</evidence>
<dbReference type="Pfam" id="PF02775">
    <property type="entry name" value="TPP_enzyme_C"/>
    <property type="match status" value="1"/>
</dbReference>
<evidence type="ECO:0000259" key="6">
    <source>
        <dbReference type="Pfam" id="PF02776"/>
    </source>
</evidence>
<dbReference type="InterPro" id="IPR029061">
    <property type="entry name" value="THDP-binding"/>
</dbReference>
<evidence type="ECO:0000313" key="8">
    <source>
        <dbReference type="Proteomes" id="UP000236959"/>
    </source>
</evidence>
<reference evidence="7 8" key="1">
    <citation type="submission" date="2018-01" db="EMBL/GenBank/DDBJ databases">
        <title>Genomic Encyclopedia of Archaeal and Bacterial Type Strains, Phase II (KMG-II): from individual species to whole genera.</title>
        <authorList>
            <person name="Goeker M."/>
        </authorList>
    </citation>
    <scope>NUCLEOTIDE SEQUENCE [LARGE SCALE GENOMIC DNA]</scope>
    <source>
        <strain evidence="7 8">DSM 17023</strain>
    </source>
</reference>
<dbReference type="OrthoDB" id="7534569at2"/>
<dbReference type="Pfam" id="PF02776">
    <property type="entry name" value="TPP_enzyme_N"/>
    <property type="match status" value="1"/>
</dbReference>
<dbReference type="AlphaFoldDB" id="A0A2S3UJL8"/>
<dbReference type="GO" id="GO:0050660">
    <property type="term" value="F:flavin adenine dinucleotide binding"/>
    <property type="evidence" value="ECO:0007669"/>
    <property type="project" value="TreeGrafter"/>
</dbReference>
<proteinExistence type="inferred from homology"/>
<feature type="domain" description="Thiamine pyrophosphate enzyme TPP-binding" evidence="5">
    <location>
        <begin position="430"/>
        <end position="577"/>
    </location>
</feature>
<dbReference type="InterPro" id="IPR029035">
    <property type="entry name" value="DHS-like_NAD/FAD-binding_dom"/>
</dbReference>
<dbReference type="Pfam" id="PF00205">
    <property type="entry name" value="TPP_enzyme_M"/>
    <property type="match status" value="1"/>
</dbReference>
<dbReference type="CDD" id="cd07035">
    <property type="entry name" value="TPP_PYR_POX_like"/>
    <property type="match status" value="1"/>
</dbReference>
<accession>A0A2S3UJL8</accession>
<dbReference type="SUPFAM" id="SSF52467">
    <property type="entry name" value="DHS-like NAD/FAD-binding domain"/>
    <property type="match status" value="1"/>
</dbReference>